<dbReference type="Pfam" id="PF09534">
    <property type="entry name" value="Trp_oprn_chp"/>
    <property type="match status" value="1"/>
</dbReference>
<comment type="caution">
    <text evidence="3">The sequence shown here is derived from an EMBL/GenBank/DDBJ whole genome shotgun (WGS) entry which is preliminary data.</text>
</comment>
<feature type="transmembrane region" description="Helical" evidence="2">
    <location>
        <begin position="94"/>
        <end position="114"/>
    </location>
</feature>
<keyword evidence="2" id="KW-0472">Membrane</keyword>
<protein>
    <submittedName>
        <fullName evidence="3">Trp biosynthesis-associated membrane protein</fullName>
    </submittedName>
</protein>
<dbReference type="Proteomes" id="UP001518872">
    <property type="component" value="Unassembled WGS sequence"/>
</dbReference>
<feature type="region of interest" description="Disordered" evidence="1">
    <location>
        <begin position="164"/>
        <end position="196"/>
    </location>
</feature>
<reference evidence="3 4" key="1">
    <citation type="submission" date="2021-02" db="EMBL/GenBank/DDBJ databases">
        <authorList>
            <person name="Ra J.-S."/>
        </authorList>
    </citation>
    <scope>NUCLEOTIDE SEQUENCE [LARGE SCALE GENOMIC DNA]</scope>
    <source>
        <strain evidence="3 4">MMS20-R1-14</strain>
    </source>
</reference>
<evidence type="ECO:0000313" key="4">
    <source>
        <dbReference type="Proteomes" id="UP001518872"/>
    </source>
</evidence>
<keyword evidence="2" id="KW-1133">Transmembrane helix</keyword>
<evidence type="ECO:0000256" key="2">
    <source>
        <dbReference type="SAM" id="Phobius"/>
    </source>
</evidence>
<evidence type="ECO:0000313" key="3">
    <source>
        <dbReference type="EMBL" id="MBM7078081.1"/>
    </source>
</evidence>
<feature type="compositionally biased region" description="Basic and acidic residues" evidence="1">
    <location>
        <begin position="179"/>
        <end position="196"/>
    </location>
</feature>
<dbReference type="RefSeq" id="WP_204926005.1">
    <property type="nucleotide sequence ID" value="NZ_JAFEUC010000008.1"/>
</dbReference>
<keyword evidence="2" id="KW-0812">Transmembrane</keyword>
<accession>A0ABS2IUV7</accession>
<organism evidence="3 4">
    <name type="scientific">Micromonospora humida</name>
    <dbReference type="NCBI Taxonomy" id="2809018"/>
    <lineage>
        <taxon>Bacteria</taxon>
        <taxon>Bacillati</taxon>
        <taxon>Actinomycetota</taxon>
        <taxon>Actinomycetes</taxon>
        <taxon>Micromonosporales</taxon>
        <taxon>Micromonosporaceae</taxon>
        <taxon>Micromonospora</taxon>
    </lineage>
</organism>
<dbReference type="InterPro" id="IPR019051">
    <property type="entry name" value="Trp_biosyn_TM_oprn/chp"/>
</dbReference>
<keyword evidence="4" id="KW-1185">Reference proteome</keyword>
<gene>
    <name evidence="3" type="ORF">JQX11_17295</name>
</gene>
<dbReference type="EMBL" id="JAFEUC010000008">
    <property type="protein sequence ID" value="MBM7078081.1"/>
    <property type="molecule type" value="Genomic_DNA"/>
</dbReference>
<name>A0ABS2IUV7_9ACTN</name>
<feature type="transmembrane region" description="Helical" evidence="2">
    <location>
        <begin position="126"/>
        <end position="145"/>
    </location>
</feature>
<proteinExistence type="predicted"/>
<feature type="transmembrane region" description="Helical" evidence="2">
    <location>
        <begin position="66"/>
        <end position="87"/>
    </location>
</feature>
<sequence length="196" mass="19693">MNGTGATATTTADGPSTGRRELTYAVLLCLAGAGLAAWAATRTWSVEVLARGTLPPSRQERSGADLLPWLSALALVALAGGGAVLATRGRVRRLLGGLVALLGLAVAAGGGYGLVATGGVEVHRQWPALCLLGGLVAAGGGLLTARRGAAWPAMGARYERTVRSAGPARSGGRSIAEGGNREAWDALDRGEDPTVS</sequence>
<evidence type="ECO:0000256" key="1">
    <source>
        <dbReference type="SAM" id="MobiDB-lite"/>
    </source>
</evidence>
<feature type="transmembrane region" description="Helical" evidence="2">
    <location>
        <begin position="22"/>
        <end position="41"/>
    </location>
</feature>